<dbReference type="GO" id="GO:0003677">
    <property type="term" value="F:DNA binding"/>
    <property type="evidence" value="ECO:0007669"/>
    <property type="project" value="UniProtKB-KW"/>
</dbReference>
<dbReference type="PANTHER" id="PTHR47962:SF3">
    <property type="entry name" value="LARGE ATP-DEPENDENT HELICASE-RELATED PROTEIN"/>
    <property type="match status" value="1"/>
</dbReference>
<evidence type="ECO:0000256" key="4">
    <source>
        <dbReference type="ARBA" id="ARBA00022806"/>
    </source>
</evidence>
<protein>
    <submittedName>
        <fullName evidence="13">Ligase-associated DNA damage response DEXH box helicase</fullName>
    </submittedName>
</protein>
<evidence type="ECO:0000256" key="8">
    <source>
        <dbReference type="ARBA" id="ARBA00023235"/>
    </source>
</evidence>
<keyword evidence="14" id="KW-1185">Reference proteome</keyword>
<dbReference type="Pfam" id="PF00270">
    <property type="entry name" value="DEAD"/>
    <property type="match status" value="1"/>
</dbReference>
<dbReference type="CDD" id="cd18796">
    <property type="entry name" value="SF2_C_LHR"/>
    <property type="match status" value="1"/>
</dbReference>
<dbReference type="GO" id="GO:0004386">
    <property type="term" value="F:helicase activity"/>
    <property type="evidence" value="ECO:0007669"/>
    <property type="project" value="UniProtKB-KW"/>
</dbReference>
<feature type="domain" description="Helicase ATP-binding" evidence="11">
    <location>
        <begin position="29"/>
        <end position="194"/>
    </location>
</feature>
<dbReference type="SMART" id="SM00490">
    <property type="entry name" value="HELICc"/>
    <property type="match status" value="1"/>
</dbReference>
<dbReference type="InterPro" id="IPR027417">
    <property type="entry name" value="P-loop_NTPase"/>
</dbReference>
<dbReference type="Pfam" id="PF08494">
    <property type="entry name" value="DEAD_assoc"/>
    <property type="match status" value="1"/>
</dbReference>
<feature type="domain" description="Helicase C-terminal" evidence="12">
    <location>
        <begin position="247"/>
        <end position="400"/>
    </location>
</feature>
<dbReference type="InterPro" id="IPR026362">
    <property type="entry name" value="DEXH_lig_assoc"/>
</dbReference>
<dbReference type="PROSITE" id="PS51192">
    <property type="entry name" value="HELICASE_ATP_BIND_1"/>
    <property type="match status" value="1"/>
</dbReference>
<dbReference type="GO" id="GO:0005524">
    <property type="term" value="F:ATP binding"/>
    <property type="evidence" value="ECO:0007669"/>
    <property type="project" value="UniProtKB-KW"/>
</dbReference>
<keyword evidence="5" id="KW-0067">ATP-binding</keyword>
<evidence type="ECO:0000256" key="6">
    <source>
        <dbReference type="ARBA" id="ARBA00023125"/>
    </source>
</evidence>
<dbReference type="PIRSF" id="PIRSF037307">
    <property type="entry name" value="Lhr-like_helic_prd"/>
    <property type="match status" value="1"/>
</dbReference>
<accession>A0A6I4SJG0</accession>
<evidence type="ECO:0000256" key="2">
    <source>
        <dbReference type="ARBA" id="ARBA00022763"/>
    </source>
</evidence>
<organism evidence="13 14">
    <name type="scientific">Pontixanthobacter gangjinensis</name>
    <dbReference type="NCBI Taxonomy" id="1028742"/>
    <lineage>
        <taxon>Bacteria</taxon>
        <taxon>Pseudomonadati</taxon>
        <taxon>Pseudomonadota</taxon>
        <taxon>Alphaproteobacteria</taxon>
        <taxon>Sphingomonadales</taxon>
        <taxon>Erythrobacteraceae</taxon>
        <taxon>Pontixanthobacter</taxon>
    </lineage>
</organism>
<name>A0A6I4SJG0_9SPHN</name>
<dbReference type="RefSeq" id="WP_160596868.1">
    <property type="nucleotide sequence ID" value="NZ_WTYS01000001.1"/>
</dbReference>
<dbReference type="InterPro" id="IPR017170">
    <property type="entry name" value="Lhr-like"/>
</dbReference>
<dbReference type="AlphaFoldDB" id="A0A6I4SJG0"/>
<dbReference type="EMBL" id="WTYS01000001">
    <property type="protein sequence ID" value="MXO55558.1"/>
    <property type="molecule type" value="Genomic_DNA"/>
</dbReference>
<reference evidence="13 14" key="1">
    <citation type="submission" date="2019-12" db="EMBL/GenBank/DDBJ databases">
        <title>Genomic-based taxomic classification of the family Erythrobacteraceae.</title>
        <authorList>
            <person name="Xu L."/>
        </authorList>
    </citation>
    <scope>NUCLEOTIDE SEQUENCE [LARGE SCALE GENOMIC DNA]</scope>
    <source>
        <strain evidence="13 14">JCM 17802</strain>
    </source>
</reference>
<dbReference type="PANTHER" id="PTHR47962">
    <property type="entry name" value="ATP-DEPENDENT HELICASE LHR-RELATED-RELATED"/>
    <property type="match status" value="1"/>
</dbReference>
<keyword evidence="7" id="KW-0234">DNA repair</keyword>
<keyword evidence="6" id="KW-0238">DNA-binding</keyword>
<evidence type="ECO:0000259" key="12">
    <source>
        <dbReference type="PROSITE" id="PS51194"/>
    </source>
</evidence>
<evidence type="ECO:0000256" key="9">
    <source>
        <dbReference type="ARBA" id="ARBA00093467"/>
    </source>
</evidence>
<evidence type="ECO:0000256" key="1">
    <source>
        <dbReference type="ARBA" id="ARBA00022741"/>
    </source>
</evidence>
<dbReference type="Gene3D" id="3.40.50.300">
    <property type="entry name" value="P-loop containing nucleotide triphosphate hydrolases"/>
    <property type="match status" value="2"/>
</dbReference>
<dbReference type="InterPro" id="IPR013701">
    <property type="entry name" value="Lhr-like_DEAD/DEAH_assoc"/>
</dbReference>
<evidence type="ECO:0000313" key="14">
    <source>
        <dbReference type="Proteomes" id="UP000468943"/>
    </source>
</evidence>
<proteinExistence type="inferred from homology"/>
<dbReference type="GO" id="GO:0016874">
    <property type="term" value="F:ligase activity"/>
    <property type="evidence" value="ECO:0007669"/>
    <property type="project" value="UniProtKB-KW"/>
</dbReference>
<dbReference type="GO" id="GO:0006281">
    <property type="term" value="P:DNA repair"/>
    <property type="evidence" value="ECO:0007669"/>
    <property type="project" value="UniProtKB-KW"/>
</dbReference>
<sequence>MTGSAVPKEIEDWFAGRGWTIRQHQRDMFAASQAGKHAMLVADTGAGKTLAGFLPTLADFCPSQFGEVGPPDGLHTLYVSPLKALAHDVQRNLITPVEEMGLPIRIETRSGDTPSDRKKRQRSKPPHILLTTPESLSLLLSYPDSFLMFSGLKRIVVDEVHAFATGKRGDLLALSLSRLQAIAPAMQRAALSATVAEPASFQQWLAPWGDLDQTALVIAEAGADPEVEILLPTEERVPWGGHAATWAIPQLYEQIKANKVTLIFVNTRFLAEYTFQNLWDVNEDKLPIGIHHGSLSREARRKVEGAMARGELRALVATASLDLGVDWGDVDCVVQMGAPKGSSRLLQRVGRANHQLENPSRALLVPGNRFEFLEATAAKDAVDEGQRDGEDFRDGGLDVLAQHVMACACAGSFHEVELMAEVRSSLSYAWIDNDIWDRVLSFVANGGYALRAYDRFKRIVRLKDGTWRLTHPEHAARHRLNAGIIIDSEMLTVRFKNGRSLGRVDEGFAASLSAGDTFAFAGTCLEVLQIKDMDVTVRATSKSALIPSYGGARMPLTTHLAARVRALLDDRAGWGRFPDDVREWLEAQDHRSVMPAPGKLLVESFPHHKRYYSVYYTFEGWNANQSLGMLITRRMEERGLQPGGFVANDYSLGVWGLKPIADPVPLLSPDILADEFVDWVQDSHLLRRAFREVAVISGLIERQQPGKRKSGKQVTFSTDLIYEVLRKHEPDHLLLEAAWADARARLTDVGRLADLLDRAAGELVHLELDRVSPLAVPTMVMMGQERVSQGSVDDELLLEAEGLAGLAMSPD</sequence>
<dbReference type="NCBIfam" id="TIGR04121">
    <property type="entry name" value="DEXH_lig_assoc"/>
    <property type="match status" value="1"/>
</dbReference>
<dbReference type="InterPro" id="IPR045628">
    <property type="entry name" value="Lhr_WH_dom"/>
</dbReference>
<dbReference type="Pfam" id="PF19306">
    <property type="entry name" value="WHD_Lhr"/>
    <property type="match status" value="1"/>
</dbReference>
<dbReference type="SUPFAM" id="SSF52540">
    <property type="entry name" value="P-loop containing nucleoside triphosphate hydrolases"/>
    <property type="match status" value="1"/>
</dbReference>
<evidence type="ECO:0000256" key="5">
    <source>
        <dbReference type="ARBA" id="ARBA00022840"/>
    </source>
</evidence>
<keyword evidence="8" id="KW-0413">Isomerase</keyword>
<dbReference type="PROSITE" id="PS51194">
    <property type="entry name" value="HELICASE_CTER"/>
    <property type="match status" value="1"/>
</dbReference>
<keyword evidence="1" id="KW-0547">Nucleotide-binding</keyword>
<dbReference type="InterPro" id="IPR011545">
    <property type="entry name" value="DEAD/DEAH_box_helicase_dom"/>
</dbReference>
<keyword evidence="3" id="KW-0378">Hydrolase</keyword>
<keyword evidence="13" id="KW-0436">Ligase</keyword>
<evidence type="ECO:0000256" key="10">
    <source>
        <dbReference type="SAM" id="MobiDB-lite"/>
    </source>
</evidence>
<keyword evidence="2" id="KW-0227">DNA damage</keyword>
<gene>
    <name evidence="13" type="ORF">GRI36_01550</name>
</gene>
<dbReference type="GO" id="GO:0016887">
    <property type="term" value="F:ATP hydrolysis activity"/>
    <property type="evidence" value="ECO:0007669"/>
    <property type="project" value="TreeGrafter"/>
</dbReference>
<feature type="region of interest" description="Disordered" evidence="10">
    <location>
        <begin position="104"/>
        <end position="127"/>
    </location>
</feature>
<dbReference type="SMART" id="SM00487">
    <property type="entry name" value="DEXDc"/>
    <property type="match status" value="1"/>
</dbReference>
<keyword evidence="4" id="KW-0347">Helicase</keyword>
<evidence type="ECO:0000256" key="3">
    <source>
        <dbReference type="ARBA" id="ARBA00022801"/>
    </source>
</evidence>
<dbReference type="OrthoDB" id="9815222at2"/>
<comment type="similarity">
    <text evidence="9">Belongs to the Lhr helicase family. Lhr-Core subfamily.</text>
</comment>
<dbReference type="InterPro" id="IPR052511">
    <property type="entry name" value="ATP-dep_Helicase"/>
</dbReference>
<evidence type="ECO:0000313" key="13">
    <source>
        <dbReference type="EMBL" id="MXO55558.1"/>
    </source>
</evidence>
<dbReference type="Proteomes" id="UP000468943">
    <property type="component" value="Unassembled WGS sequence"/>
</dbReference>
<evidence type="ECO:0000256" key="7">
    <source>
        <dbReference type="ARBA" id="ARBA00023204"/>
    </source>
</evidence>
<dbReference type="Pfam" id="PF00271">
    <property type="entry name" value="Helicase_C"/>
    <property type="match status" value="1"/>
</dbReference>
<comment type="caution">
    <text evidence="13">The sequence shown here is derived from an EMBL/GenBank/DDBJ whole genome shotgun (WGS) entry which is preliminary data.</text>
</comment>
<dbReference type="InterPro" id="IPR001650">
    <property type="entry name" value="Helicase_C-like"/>
</dbReference>
<feature type="compositionally biased region" description="Basic and acidic residues" evidence="10">
    <location>
        <begin position="106"/>
        <end position="116"/>
    </location>
</feature>
<dbReference type="InterPro" id="IPR014001">
    <property type="entry name" value="Helicase_ATP-bd"/>
</dbReference>
<evidence type="ECO:0000259" key="11">
    <source>
        <dbReference type="PROSITE" id="PS51192"/>
    </source>
</evidence>